<dbReference type="SUPFAM" id="SSF53098">
    <property type="entry name" value="Ribonuclease H-like"/>
    <property type="match status" value="1"/>
</dbReference>
<dbReference type="InterPro" id="IPR050092">
    <property type="entry name" value="RNase_H"/>
</dbReference>
<organism evidence="13 14">
    <name type="scientific">Bifidobacterium animalis subsp. lactis CNCM I-2494</name>
    <dbReference type="NCBI Taxonomy" id="1042403"/>
    <lineage>
        <taxon>Bacteria</taxon>
        <taxon>Bacillati</taxon>
        <taxon>Actinomycetota</taxon>
        <taxon>Actinomycetes</taxon>
        <taxon>Bifidobacteriales</taxon>
        <taxon>Bifidobacteriaceae</taxon>
        <taxon>Bifidobacterium</taxon>
    </lineage>
</organism>
<dbReference type="GO" id="GO:0003676">
    <property type="term" value="F:nucleic acid binding"/>
    <property type="evidence" value="ECO:0007669"/>
    <property type="project" value="InterPro"/>
</dbReference>
<dbReference type="PANTHER" id="PTHR10642">
    <property type="entry name" value="RIBONUCLEASE H1"/>
    <property type="match status" value="1"/>
</dbReference>
<evidence type="ECO:0000313" key="14">
    <source>
        <dbReference type="Proteomes" id="UP000008394"/>
    </source>
</evidence>
<keyword evidence="8" id="KW-0255">Endonuclease</keyword>
<evidence type="ECO:0000256" key="2">
    <source>
        <dbReference type="ARBA" id="ARBA00001946"/>
    </source>
</evidence>
<proteinExistence type="inferred from homology"/>
<evidence type="ECO:0000256" key="8">
    <source>
        <dbReference type="ARBA" id="ARBA00022759"/>
    </source>
</evidence>
<dbReference type="InterPro" id="IPR036397">
    <property type="entry name" value="RNaseH_sf"/>
</dbReference>
<feature type="compositionally biased region" description="Low complexity" evidence="11">
    <location>
        <begin position="224"/>
        <end position="246"/>
    </location>
</feature>
<comment type="cofactor">
    <cofactor evidence="2">
        <name>Mg(2+)</name>
        <dbReference type="ChEBI" id="CHEBI:18420"/>
    </cofactor>
</comment>
<sequence>MTITVSTDGSALRNPNGPMGWAWADHTDGARDEHAHAGDCAAGGATNGTNQIGELCAVLEALRAHPGSEPLVIESDSQYAINCSSKWVFGWKKNGWKNSKQEPVKNAPIIKAIDAEISKRAGKVSFRWVKGHAGNAGNEKVDDLARGFAGDCESGAQEGYLPKEGWQALLESPYARDVKVPADAQLLLDGEMDEREYTRLHAAEVDDLEHGEPNLTELGDVRTPADSAETDAPADTAAHAAESAADGTDTPAGEPTATAGMQLAPTGLAASGRVTLSPPPNSSPYYDGSPRRIHGYIEVDALVQGDGTVDLENARFLMHRRENGQETRQ</sequence>
<evidence type="ECO:0000313" key="13">
    <source>
        <dbReference type="EMBL" id="AEK29875.1"/>
    </source>
</evidence>
<dbReference type="GO" id="GO:0043137">
    <property type="term" value="P:DNA replication, removal of RNA primer"/>
    <property type="evidence" value="ECO:0007669"/>
    <property type="project" value="TreeGrafter"/>
</dbReference>
<keyword evidence="9 13" id="KW-0378">Hydrolase</keyword>
<feature type="compositionally biased region" description="Basic and acidic residues" evidence="11">
    <location>
        <begin position="203"/>
        <end position="212"/>
    </location>
</feature>
<dbReference type="CDD" id="cd09278">
    <property type="entry name" value="RNase_HI_prokaryote_like"/>
    <property type="match status" value="1"/>
</dbReference>
<comment type="catalytic activity">
    <reaction evidence="1">
        <text>Endonucleolytic cleavage to 5'-phosphomonoester.</text>
        <dbReference type="EC" id="3.1.26.4"/>
    </reaction>
</comment>
<evidence type="ECO:0000256" key="9">
    <source>
        <dbReference type="ARBA" id="ARBA00022801"/>
    </source>
</evidence>
<dbReference type="PROSITE" id="PS50879">
    <property type="entry name" value="RNASE_H_1"/>
    <property type="match status" value="1"/>
</dbReference>
<dbReference type="InterPro" id="IPR002156">
    <property type="entry name" value="RNaseH_domain"/>
</dbReference>
<feature type="domain" description="RNase H type-1" evidence="12">
    <location>
        <begin position="1"/>
        <end position="150"/>
    </location>
</feature>
<dbReference type="PANTHER" id="PTHR10642:SF26">
    <property type="entry name" value="RIBONUCLEASE H1"/>
    <property type="match status" value="1"/>
</dbReference>
<keyword evidence="10" id="KW-0460">Magnesium</keyword>
<dbReference type="InterPro" id="IPR022892">
    <property type="entry name" value="RNaseHI"/>
</dbReference>
<dbReference type="GO" id="GO:0046872">
    <property type="term" value="F:metal ion binding"/>
    <property type="evidence" value="ECO:0007669"/>
    <property type="project" value="UniProtKB-KW"/>
</dbReference>
<comment type="similarity">
    <text evidence="3">Belongs to the RNase H family.</text>
</comment>
<gene>
    <name evidence="13" type="ORF">BALAC2494_00710</name>
</gene>
<reference evidence="13 14" key="1">
    <citation type="journal article" date="2011" name="J. Bacteriol.">
        <title>Genome Sequence of the Probiotic Strain Bifidobacterium animalis subsp. lactis CNCM I-2494.</title>
        <authorList>
            <person name="Chervaux C."/>
            <person name="Grimaldi C."/>
            <person name="Bolotin A."/>
            <person name="Quinquis B."/>
            <person name="Legrain-Raspaud S."/>
            <person name="van Hylckama Vlieg J.E."/>
            <person name="Denariaz G."/>
            <person name="Smokvina T."/>
        </authorList>
    </citation>
    <scope>NUCLEOTIDE SEQUENCE [LARGE SCALE GENOMIC DNA]</scope>
    <source>
        <strain evidence="13 14">CNCM I-2494</strain>
    </source>
</reference>
<dbReference type="Gene3D" id="3.30.420.10">
    <property type="entry name" value="Ribonuclease H-like superfamily/Ribonuclease H"/>
    <property type="match status" value="1"/>
</dbReference>
<evidence type="ECO:0000256" key="5">
    <source>
        <dbReference type="ARBA" id="ARBA00012180"/>
    </source>
</evidence>
<evidence type="ECO:0000259" key="12">
    <source>
        <dbReference type="PROSITE" id="PS50879"/>
    </source>
</evidence>
<dbReference type="Pfam" id="PF00075">
    <property type="entry name" value="RNase_H"/>
    <property type="match status" value="1"/>
</dbReference>
<accession>A0A806FH07</accession>
<evidence type="ECO:0000256" key="1">
    <source>
        <dbReference type="ARBA" id="ARBA00000077"/>
    </source>
</evidence>
<evidence type="ECO:0000256" key="4">
    <source>
        <dbReference type="ARBA" id="ARBA00011245"/>
    </source>
</evidence>
<feature type="region of interest" description="Disordered" evidence="11">
    <location>
        <begin position="203"/>
        <end position="259"/>
    </location>
</feature>
<dbReference type="InterPro" id="IPR012337">
    <property type="entry name" value="RNaseH-like_sf"/>
</dbReference>
<keyword evidence="7" id="KW-0479">Metal-binding</keyword>
<keyword evidence="6" id="KW-0540">Nuclease</keyword>
<dbReference type="EMBL" id="CP002915">
    <property type="protein sequence ID" value="AEK29875.1"/>
    <property type="molecule type" value="Genomic_DNA"/>
</dbReference>
<name>A0A806FH07_BIFAN</name>
<evidence type="ECO:0000256" key="3">
    <source>
        <dbReference type="ARBA" id="ARBA00005300"/>
    </source>
</evidence>
<evidence type="ECO:0000256" key="10">
    <source>
        <dbReference type="ARBA" id="ARBA00022842"/>
    </source>
</evidence>
<dbReference type="Proteomes" id="UP000008394">
    <property type="component" value="Chromosome"/>
</dbReference>
<evidence type="ECO:0000256" key="11">
    <source>
        <dbReference type="SAM" id="MobiDB-lite"/>
    </source>
</evidence>
<evidence type="ECO:0000256" key="6">
    <source>
        <dbReference type="ARBA" id="ARBA00022722"/>
    </source>
</evidence>
<dbReference type="KEGG" id="bnm:BALAC2494_00710"/>
<protein>
    <recommendedName>
        <fullName evidence="5">ribonuclease H</fullName>
        <ecNumber evidence="5">3.1.26.4</ecNumber>
    </recommendedName>
</protein>
<evidence type="ECO:0000256" key="7">
    <source>
        <dbReference type="ARBA" id="ARBA00022723"/>
    </source>
</evidence>
<dbReference type="EC" id="3.1.26.4" evidence="5"/>
<dbReference type="GO" id="GO:0004523">
    <property type="term" value="F:RNA-DNA hybrid ribonuclease activity"/>
    <property type="evidence" value="ECO:0007669"/>
    <property type="project" value="UniProtKB-EC"/>
</dbReference>
<dbReference type="GeneID" id="29696351"/>
<dbReference type="AlphaFoldDB" id="A0A806FH07"/>
<comment type="subunit">
    <text evidence="4">Monomer.</text>
</comment>
<dbReference type="RefSeq" id="WP_004268642.1">
    <property type="nucleotide sequence ID" value="NC_017215.1"/>
</dbReference>